<dbReference type="RefSeq" id="WP_054838700.1">
    <property type="nucleotide sequence ID" value="NZ_BBBY01000015.1"/>
</dbReference>
<proteinExistence type="predicted"/>
<dbReference type="InterPro" id="IPR011017">
    <property type="entry name" value="TRASH_dom"/>
</dbReference>
<dbReference type="Pfam" id="PF13412">
    <property type="entry name" value="HTH_24"/>
    <property type="match status" value="1"/>
</dbReference>
<name>A0A6A9QMV7_SULME</name>
<dbReference type="Pfam" id="PF08394">
    <property type="entry name" value="Arc_trans_TRASH"/>
    <property type="match status" value="1"/>
</dbReference>
<sequence>MKFSELEFRAIQVLRKNPRITVKELALELNVNRNTASRVLRSVLQKGVKLKVTLDNRPTIFIVGECASWCEECYPLIDENNMCVARADDVDSLLRRTAEVKAKQVFISMKGNISDPQFTITLTCDYCGKEIHQGEKYFTYNRNNRTYYLCCTSCLKGIKYQLEKRSEILK</sequence>
<accession>A0A6A9QMV7</accession>
<dbReference type="Proteomes" id="UP000470772">
    <property type="component" value="Unassembled WGS sequence"/>
</dbReference>
<dbReference type="OrthoDB" id="33200at2157"/>
<gene>
    <name evidence="2" type="ORF">GC250_09380</name>
</gene>
<evidence type="ECO:0000313" key="2">
    <source>
        <dbReference type="EMBL" id="MUN29640.1"/>
    </source>
</evidence>
<dbReference type="SUPFAM" id="SSF46785">
    <property type="entry name" value="Winged helix' DNA-binding domain"/>
    <property type="match status" value="1"/>
</dbReference>
<keyword evidence="3" id="KW-1185">Reference proteome</keyword>
<organism evidence="2 3">
    <name type="scientific">Sulfuracidifex metallicus DSM 6482 = JCM 9184</name>
    <dbReference type="NCBI Taxonomy" id="523847"/>
    <lineage>
        <taxon>Archaea</taxon>
        <taxon>Thermoproteota</taxon>
        <taxon>Thermoprotei</taxon>
        <taxon>Sulfolobales</taxon>
        <taxon>Sulfolobaceae</taxon>
        <taxon>Sulfuracidifex</taxon>
    </lineage>
</organism>
<dbReference type="InterPro" id="IPR036390">
    <property type="entry name" value="WH_DNA-bd_sf"/>
</dbReference>
<comment type="caution">
    <text evidence="2">The sequence shown here is derived from an EMBL/GenBank/DDBJ whole genome shotgun (WGS) entry which is preliminary data.</text>
</comment>
<evidence type="ECO:0000259" key="1">
    <source>
        <dbReference type="SMART" id="SM00746"/>
    </source>
</evidence>
<dbReference type="Gene3D" id="1.10.10.10">
    <property type="entry name" value="Winged helix-like DNA-binding domain superfamily/Winged helix DNA-binding domain"/>
    <property type="match status" value="1"/>
</dbReference>
<reference evidence="2 3" key="1">
    <citation type="submission" date="2019-10" db="EMBL/GenBank/DDBJ databases">
        <title>Sequencing and Assembly of Multiple Reported Metal-Biooxidizing Members of the Extremely Thermoacidophilic Archaeal Family Sulfolobaceae.</title>
        <authorList>
            <person name="Counts J.A."/>
            <person name="Kelly R.M."/>
        </authorList>
    </citation>
    <scope>NUCLEOTIDE SEQUENCE [LARGE SCALE GENOMIC DNA]</scope>
    <source>
        <strain evidence="2 3">DSM 6482</strain>
    </source>
</reference>
<dbReference type="SMART" id="SM00746">
    <property type="entry name" value="TRASH"/>
    <property type="match status" value="1"/>
</dbReference>
<evidence type="ECO:0000313" key="3">
    <source>
        <dbReference type="Proteomes" id="UP000470772"/>
    </source>
</evidence>
<dbReference type="AlphaFoldDB" id="A0A6A9QMV7"/>
<dbReference type="InterPro" id="IPR013603">
    <property type="entry name" value="TRASH_TR_C_prok"/>
</dbReference>
<dbReference type="InterPro" id="IPR036388">
    <property type="entry name" value="WH-like_DNA-bd_sf"/>
</dbReference>
<feature type="domain" description="TRASH" evidence="1">
    <location>
        <begin position="124"/>
        <end position="164"/>
    </location>
</feature>
<dbReference type="EMBL" id="WGGD01000005">
    <property type="protein sequence ID" value="MUN29640.1"/>
    <property type="molecule type" value="Genomic_DNA"/>
</dbReference>
<protein>
    <submittedName>
        <fullName evidence="2">TRASH domain-containing protein</fullName>
    </submittedName>
</protein>